<comment type="caution">
    <text evidence="1">The sequence shown here is derived from an EMBL/GenBank/DDBJ whole genome shotgun (WGS) entry which is preliminary data.</text>
</comment>
<gene>
    <name evidence="1" type="primary">hxpB</name>
    <name evidence="1" type="ORF">ACFOSS_11435</name>
</gene>
<dbReference type="EC" id="3.1.3.50" evidence="1"/>
<dbReference type="GO" id="GO:0003850">
    <property type="term" value="F:2-deoxyglucose-6-phosphatase activity"/>
    <property type="evidence" value="ECO:0007669"/>
    <property type="project" value="UniProtKB-EC"/>
</dbReference>
<protein>
    <submittedName>
        <fullName evidence="1">Hexitol phosphatase HxpB</fullName>
        <ecNumber evidence="1">3.1.3.22</ecNumber>
        <ecNumber evidence="1">3.1.3.50</ecNumber>
        <ecNumber evidence="1">3.1.3.68</ecNumber>
    </submittedName>
</protein>
<keyword evidence="2" id="KW-1185">Reference proteome</keyword>
<reference evidence="2" key="1">
    <citation type="journal article" date="2019" name="Int. J. Syst. Evol. Microbiol.">
        <title>The Global Catalogue of Microorganisms (GCM) 10K type strain sequencing project: providing services to taxonomists for standard genome sequencing and annotation.</title>
        <authorList>
            <consortium name="The Broad Institute Genomics Platform"/>
            <consortium name="The Broad Institute Genome Sequencing Center for Infectious Disease"/>
            <person name="Wu L."/>
            <person name="Ma J."/>
        </authorList>
    </citation>
    <scope>NUCLEOTIDE SEQUENCE [LARGE SCALE GENOMIC DNA]</scope>
    <source>
        <strain evidence="2">CCUG 54939</strain>
    </source>
</reference>
<proteinExistence type="predicted"/>
<dbReference type="EC" id="3.1.3.68" evidence="1"/>
<keyword evidence="1" id="KW-0378">Hydrolase</keyword>
<dbReference type="GO" id="GO:0050286">
    <property type="term" value="F:sorbitol-6-phosphatase activity"/>
    <property type="evidence" value="ECO:0007669"/>
    <property type="project" value="UniProtKB-EC"/>
</dbReference>
<dbReference type="NCBIfam" id="TIGR01549">
    <property type="entry name" value="HAD-SF-IA-v1"/>
    <property type="match status" value="1"/>
</dbReference>
<dbReference type="SFLD" id="SFLDS00003">
    <property type="entry name" value="Haloacid_Dehalogenase"/>
    <property type="match status" value="1"/>
</dbReference>
<dbReference type="InterPro" id="IPR023198">
    <property type="entry name" value="PGP-like_dom2"/>
</dbReference>
<dbReference type="Gene3D" id="1.10.150.240">
    <property type="entry name" value="Putative phosphatase, domain 2"/>
    <property type="match status" value="1"/>
</dbReference>
<dbReference type="Gene3D" id="3.40.50.1000">
    <property type="entry name" value="HAD superfamily/HAD-like"/>
    <property type="match status" value="1"/>
</dbReference>
<dbReference type="InterPro" id="IPR023214">
    <property type="entry name" value="HAD_sf"/>
</dbReference>
<dbReference type="GO" id="GO:0050084">
    <property type="term" value="F:mannitol-1-phosphatase activity"/>
    <property type="evidence" value="ECO:0007669"/>
    <property type="project" value="UniProtKB-EC"/>
</dbReference>
<dbReference type="SFLD" id="SFLDG01129">
    <property type="entry name" value="C1.5:_HAD__Beta-PGM__Phosphata"/>
    <property type="match status" value="1"/>
</dbReference>
<dbReference type="Pfam" id="PF00702">
    <property type="entry name" value="Hydrolase"/>
    <property type="match status" value="1"/>
</dbReference>
<dbReference type="PRINTS" id="PR00413">
    <property type="entry name" value="HADHALOGNASE"/>
</dbReference>
<dbReference type="EMBL" id="JBHSAF010000014">
    <property type="protein sequence ID" value="MFC3914077.1"/>
    <property type="molecule type" value="Genomic_DNA"/>
</dbReference>
<dbReference type="CDD" id="cd07505">
    <property type="entry name" value="HAD_BPGM-like"/>
    <property type="match status" value="1"/>
</dbReference>
<evidence type="ECO:0000313" key="2">
    <source>
        <dbReference type="Proteomes" id="UP001595692"/>
    </source>
</evidence>
<dbReference type="Proteomes" id="UP001595692">
    <property type="component" value="Unassembled WGS sequence"/>
</dbReference>
<organism evidence="1 2">
    <name type="scientific">Pseudaeromonas sharmana</name>
    <dbReference type="NCBI Taxonomy" id="328412"/>
    <lineage>
        <taxon>Bacteria</taxon>
        <taxon>Pseudomonadati</taxon>
        <taxon>Pseudomonadota</taxon>
        <taxon>Gammaproteobacteria</taxon>
        <taxon>Aeromonadales</taxon>
        <taxon>Aeromonadaceae</taxon>
        <taxon>Pseudaeromonas</taxon>
    </lineage>
</organism>
<accession>A0ABV8CPD3</accession>
<name>A0ABV8CPD3_9GAMM</name>
<dbReference type="PANTHER" id="PTHR18901">
    <property type="entry name" value="2-DEOXYGLUCOSE-6-PHOSPHATE PHOSPHATASE 2"/>
    <property type="match status" value="1"/>
</dbReference>
<dbReference type="InterPro" id="IPR036412">
    <property type="entry name" value="HAD-like_sf"/>
</dbReference>
<dbReference type="NCBIfam" id="NF008087">
    <property type="entry name" value="PRK10826.1"/>
    <property type="match status" value="1"/>
</dbReference>
<evidence type="ECO:0000313" key="1">
    <source>
        <dbReference type="EMBL" id="MFC3914077.1"/>
    </source>
</evidence>
<dbReference type="NCBIfam" id="TIGR01509">
    <property type="entry name" value="HAD-SF-IA-v3"/>
    <property type="match status" value="1"/>
</dbReference>
<dbReference type="RefSeq" id="WP_377152578.1">
    <property type="nucleotide sequence ID" value="NZ_JBHSAF010000014.1"/>
</dbReference>
<dbReference type="EC" id="3.1.3.22" evidence="1"/>
<dbReference type="SUPFAM" id="SSF56784">
    <property type="entry name" value="HAD-like"/>
    <property type="match status" value="1"/>
</dbReference>
<dbReference type="InterPro" id="IPR006439">
    <property type="entry name" value="HAD-SF_hydro_IA"/>
</dbReference>
<dbReference type="PANTHER" id="PTHR18901:SF38">
    <property type="entry name" value="PSEUDOURIDINE-5'-PHOSPHATASE"/>
    <property type="match status" value="1"/>
</dbReference>
<sequence length="235" mass="26063">MSVSTMVATPSLQAVIFDMDGVLIDSEPLWQQGEYEVFREAGVPLTPQMCQQTMGLRVDHVVRYWQQRYPDIVLEPHATAQAILDRVAAQIMLEGVPMPGVVNTLQRLHAQGITIGLATSSPGQLVTTILQKLQIIDYFTLWHSAEHEPYGKPHPAVYLSAAERLGVAPQHCLAIEDSLNGLLAAKSAGMSLLAVPDHRCATDPRWVWADYRLDSLEAFDDTHPLWSHLATSRHP</sequence>
<dbReference type="SFLD" id="SFLDG01135">
    <property type="entry name" value="C1.5.6:_HAD__Beta-PGM__Phospha"/>
    <property type="match status" value="1"/>
</dbReference>